<organism evidence="1 2">
    <name type="scientific">Helicocarpus griseus UAMH5409</name>
    <dbReference type="NCBI Taxonomy" id="1447875"/>
    <lineage>
        <taxon>Eukaryota</taxon>
        <taxon>Fungi</taxon>
        <taxon>Dikarya</taxon>
        <taxon>Ascomycota</taxon>
        <taxon>Pezizomycotina</taxon>
        <taxon>Eurotiomycetes</taxon>
        <taxon>Eurotiomycetidae</taxon>
        <taxon>Onygenales</taxon>
        <taxon>Ajellomycetaceae</taxon>
        <taxon>Helicocarpus</taxon>
    </lineage>
</organism>
<dbReference type="Proteomes" id="UP000223968">
    <property type="component" value="Unassembled WGS sequence"/>
</dbReference>
<reference evidence="1 2" key="1">
    <citation type="submission" date="2017-10" db="EMBL/GenBank/DDBJ databases">
        <title>Comparative genomics in systemic dimorphic fungi from Ajellomycetaceae.</title>
        <authorList>
            <person name="Munoz J.F."/>
            <person name="Mcewen J.G."/>
            <person name="Clay O.K."/>
            <person name="Cuomo C.A."/>
        </authorList>
    </citation>
    <scope>NUCLEOTIDE SEQUENCE [LARGE SCALE GENOMIC DNA]</scope>
    <source>
        <strain evidence="1 2">UAMH5409</strain>
    </source>
</reference>
<comment type="caution">
    <text evidence="1">The sequence shown here is derived from an EMBL/GenBank/DDBJ whole genome shotgun (WGS) entry which is preliminary data.</text>
</comment>
<evidence type="ECO:0000313" key="2">
    <source>
        <dbReference type="Proteomes" id="UP000223968"/>
    </source>
</evidence>
<protein>
    <submittedName>
        <fullName evidence="1">Uncharacterized protein</fullName>
    </submittedName>
</protein>
<accession>A0A2B7WP90</accession>
<evidence type="ECO:0000313" key="1">
    <source>
        <dbReference type="EMBL" id="PGG98378.1"/>
    </source>
</evidence>
<proteinExistence type="predicted"/>
<sequence>MAVPSTVPTLTHSTASISLSESIGTNAENNLPVQHVLEDDGDGNLIAPPENPLTRIGHSCFFHTLDCNQSFTDLDEWKIHVLSHFQLRPPPNTARCPACPYSTSDSCHGVAWRSMLTHLAEQHLTQGYSIRNTCPDFETMRHLYSFNIITQEQLRLLQLPAAPRRPGYSPNLDSVRANVGSSDDPCFVHASRRRERRMRGRPHGISVA</sequence>
<dbReference type="EMBL" id="PDNB01000226">
    <property type="protein sequence ID" value="PGG98378.1"/>
    <property type="molecule type" value="Genomic_DNA"/>
</dbReference>
<dbReference type="STRING" id="1447875.A0A2B7WP90"/>
<gene>
    <name evidence="1" type="ORF">AJ79_08886</name>
</gene>
<dbReference type="AlphaFoldDB" id="A0A2B7WP90"/>
<keyword evidence="2" id="KW-1185">Reference proteome</keyword>
<name>A0A2B7WP90_9EURO</name>
<dbReference type="OrthoDB" id="409136at2759"/>